<dbReference type="Proteomes" id="UP000068832">
    <property type="component" value="Chromosome"/>
</dbReference>
<dbReference type="OMA" id="DWKAGLI"/>
<keyword evidence="1" id="KW-0472">Membrane</keyword>
<accession>A0A088E3X5</accession>
<evidence type="ECO:0000313" key="12">
    <source>
        <dbReference type="Proteomes" id="UP000062475"/>
    </source>
</evidence>
<dbReference type="RefSeq" id="WP_012020827.1">
    <property type="nucleotide sequence ID" value="NZ_AP019770.1"/>
</dbReference>
<reference evidence="10 11" key="2">
    <citation type="journal article" date="2015" name="Genome Announc.">
        <title>Complete Genome Sequences of Evolved Arsenate-Resistant Metallosphaera sedula Strains.</title>
        <authorList>
            <person name="Ai C."/>
            <person name="McCarthy S."/>
            <person name="Schackwitz W."/>
            <person name="Martin J."/>
            <person name="Lipzen A."/>
            <person name="Blum P."/>
        </authorList>
    </citation>
    <scope>NUCLEOTIDE SEQUENCE [LARGE SCALE GENOMIC DNA]</scope>
    <source>
        <strain evidence="5 11">ARS120-1</strain>
        <strain evidence="6 10">ARS120-2</strain>
        <strain evidence="3 13">ARS50-1</strain>
        <strain evidence="4 12">ARS50-2</strain>
    </source>
</reference>
<evidence type="ECO:0000313" key="5">
    <source>
        <dbReference type="EMBL" id="AKV78435.1"/>
    </source>
</evidence>
<dbReference type="PATRIC" id="fig|43687.5.peg.893"/>
<reference evidence="7 9" key="3">
    <citation type="submission" date="2015-07" db="EMBL/GenBank/DDBJ databases">
        <title>Physiological, transcriptional responses and genome re-sequencing of acid resistant extremely thermoacidophilic Metallosphaera sedula SARC-M1.</title>
        <authorList>
            <person name="Ai C."/>
            <person name="McCarthy S."/>
            <person name="Eckrich V."/>
            <person name="Rudrappa D."/>
            <person name="Qiu G."/>
            <person name="Blum P."/>
        </authorList>
    </citation>
    <scope>NUCLEOTIDE SEQUENCE [LARGE SCALE GENOMIC DNA]</scope>
    <source>
        <strain evidence="7 9">SARC-M1</strain>
    </source>
</reference>
<keyword evidence="1" id="KW-0812">Transmembrane</keyword>
<evidence type="ECO:0000313" key="3">
    <source>
        <dbReference type="EMBL" id="AKV73944.1"/>
    </source>
</evidence>
<dbReference type="EMBL" id="CP012175">
    <property type="protein sequence ID" value="AKV80680.1"/>
    <property type="molecule type" value="Genomic_DNA"/>
</dbReference>
<dbReference type="Proteomes" id="UP000062475">
    <property type="component" value="Chromosome"/>
</dbReference>
<organism evidence="2 8">
    <name type="scientific">Metallosphaera sedula</name>
    <dbReference type="NCBI Taxonomy" id="43687"/>
    <lineage>
        <taxon>Archaea</taxon>
        <taxon>Thermoproteota</taxon>
        <taxon>Thermoprotei</taxon>
        <taxon>Sulfolobales</taxon>
        <taxon>Sulfolobaceae</taxon>
        <taxon>Metallosphaera</taxon>
    </lineage>
</organism>
<evidence type="ECO:0000313" key="8">
    <source>
        <dbReference type="Proteomes" id="UP000029084"/>
    </source>
</evidence>
<feature type="transmembrane region" description="Helical" evidence="1">
    <location>
        <begin position="72"/>
        <end position="96"/>
    </location>
</feature>
<evidence type="ECO:0000256" key="1">
    <source>
        <dbReference type="SAM" id="Phobius"/>
    </source>
</evidence>
<keyword evidence="1" id="KW-1133">Transmembrane helix</keyword>
<feature type="transmembrane region" description="Helical" evidence="1">
    <location>
        <begin position="6"/>
        <end position="24"/>
    </location>
</feature>
<feature type="transmembrane region" description="Helical" evidence="1">
    <location>
        <begin position="108"/>
        <end position="129"/>
    </location>
</feature>
<name>A0A088E3X5_9CREN</name>
<evidence type="ECO:0000313" key="7">
    <source>
        <dbReference type="EMBL" id="AKV84270.1"/>
    </source>
</evidence>
<evidence type="ECO:0000313" key="4">
    <source>
        <dbReference type="EMBL" id="AKV76183.1"/>
    </source>
</evidence>
<feature type="transmembrane region" description="Helical" evidence="1">
    <location>
        <begin position="149"/>
        <end position="172"/>
    </location>
</feature>
<proteinExistence type="predicted"/>
<dbReference type="EMBL" id="CP012176">
    <property type="protein sequence ID" value="AKV84270.1"/>
    <property type="molecule type" value="Genomic_DNA"/>
</dbReference>
<dbReference type="EMBL" id="CP012174">
    <property type="protein sequence ID" value="AKV78435.1"/>
    <property type="molecule type" value="Genomic_DNA"/>
</dbReference>
<sequence length="185" mass="20857">MNIGLIISIIFIVIDILISLWNSYNAGQIFRARKTLGLIFYFFGGFLPMGYMVLLALTLILGYLGYLSFSTFTFLFSFSFLFFGLTFIIWGIIATVTSAMAFSRTHSWTSGLITIYDAVVTIFDAWEYISGFYSAWKSVRRAVDSSDFSIIDVLAIAALALAIGFIITYVAFREGEKNSRIATWY</sequence>
<dbReference type="AlphaFoldDB" id="A0A088E3X5"/>
<feature type="transmembrane region" description="Helical" evidence="1">
    <location>
        <begin position="36"/>
        <end position="66"/>
    </location>
</feature>
<dbReference type="OrthoDB" id="43831at2157"/>
<evidence type="ECO:0000313" key="9">
    <source>
        <dbReference type="Proteomes" id="UP000056255"/>
    </source>
</evidence>
<dbReference type="Proteomes" id="UP000056255">
    <property type="component" value="Chromosome"/>
</dbReference>
<evidence type="ECO:0000313" key="13">
    <source>
        <dbReference type="Proteomes" id="UP000068832"/>
    </source>
</evidence>
<gene>
    <name evidence="2" type="ORF">HA72_0867</name>
    <name evidence="3" type="ORF">MsedA_0883</name>
    <name evidence="4" type="ORF">MsedB_0884</name>
    <name evidence="5" type="ORF">MsedC_0883</name>
    <name evidence="6" type="ORF">MsedD_0884</name>
    <name evidence="7" type="ORF">MsedE_0883</name>
</gene>
<evidence type="ECO:0000313" key="2">
    <source>
        <dbReference type="EMBL" id="AIM27026.1"/>
    </source>
</evidence>
<dbReference type="Proteomes" id="UP000061362">
    <property type="component" value="Chromosome"/>
</dbReference>
<dbReference type="EMBL" id="CP008822">
    <property type="protein sequence ID" value="AIM27026.1"/>
    <property type="molecule type" value="Genomic_DNA"/>
</dbReference>
<dbReference type="Proteomes" id="UP000029084">
    <property type="component" value="Chromosome"/>
</dbReference>
<evidence type="ECO:0000313" key="6">
    <source>
        <dbReference type="EMBL" id="AKV80680.1"/>
    </source>
</evidence>
<protein>
    <submittedName>
        <fullName evidence="2">Uncharacterized protein</fullName>
    </submittedName>
</protein>
<dbReference type="EMBL" id="CP012173">
    <property type="protein sequence ID" value="AKV76183.1"/>
    <property type="molecule type" value="Genomic_DNA"/>
</dbReference>
<dbReference type="GeneID" id="91755330"/>
<reference evidence="2 8" key="1">
    <citation type="journal article" date="2014" name="J. Bacteriol.">
        <title>Role of an Archaeal PitA Transporter in the Copper and Arsenic Resistance of Metallosphaera sedula, an Extreme Thermoacidophile.</title>
        <authorList>
            <person name="McCarthy S."/>
            <person name="Ai C."/>
            <person name="Wheaton G."/>
            <person name="Tevatia R."/>
            <person name="Eckrich V."/>
            <person name="Kelly R."/>
            <person name="Blum P."/>
        </authorList>
    </citation>
    <scope>NUCLEOTIDE SEQUENCE [LARGE SCALE GENOMIC DNA]</scope>
    <source>
        <strain evidence="2 8">CuR1</strain>
    </source>
</reference>
<dbReference type="Proteomes" id="UP000062398">
    <property type="component" value="Chromosome"/>
</dbReference>
<dbReference type="EMBL" id="CP012172">
    <property type="protein sequence ID" value="AKV73944.1"/>
    <property type="molecule type" value="Genomic_DNA"/>
</dbReference>
<evidence type="ECO:0000313" key="10">
    <source>
        <dbReference type="Proteomes" id="UP000061362"/>
    </source>
</evidence>
<evidence type="ECO:0000313" key="11">
    <source>
        <dbReference type="Proteomes" id="UP000062398"/>
    </source>
</evidence>